<name>A0A2U1LI67_ARTAN</name>
<keyword evidence="2" id="KW-1185">Reference proteome</keyword>
<dbReference type="AlphaFoldDB" id="A0A2U1LI67"/>
<comment type="caution">
    <text evidence="1">The sequence shown here is derived from an EMBL/GenBank/DDBJ whole genome shotgun (WGS) entry which is preliminary data.</text>
</comment>
<dbReference type="EMBL" id="PKPP01009258">
    <property type="protein sequence ID" value="PWA48686.1"/>
    <property type="molecule type" value="Genomic_DNA"/>
</dbReference>
<sequence>MDVHSIPQNQKKNVDAVDFDESNQHQKLSLSNHHDQKKNFDGTVMAVEGGRGRTHSVGLCDGLESNQLQKLSSSNHDDQKKENLCDEYLERRKEQVRKARSKLLLMPGFSPANFCIDDHLFDEEFMQSMKQEQAWRASNTCPNCRSLNWRCWCKPVHLEEMLEARKGPSTPIKRQPKETLLSFLLGRL</sequence>
<proteinExistence type="predicted"/>
<evidence type="ECO:0000313" key="2">
    <source>
        <dbReference type="Proteomes" id="UP000245207"/>
    </source>
</evidence>
<organism evidence="1 2">
    <name type="scientific">Artemisia annua</name>
    <name type="common">Sweet wormwood</name>
    <dbReference type="NCBI Taxonomy" id="35608"/>
    <lineage>
        <taxon>Eukaryota</taxon>
        <taxon>Viridiplantae</taxon>
        <taxon>Streptophyta</taxon>
        <taxon>Embryophyta</taxon>
        <taxon>Tracheophyta</taxon>
        <taxon>Spermatophyta</taxon>
        <taxon>Magnoliopsida</taxon>
        <taxon>eudicotyledons</taxon>
        <taxon>Gunneridae</taxon>
        <taxon>Pentapetalae</taxon>
        <taxon>asterids</taxon>
        <taxon>campanulids</taxon>
        <taxon>Asterales</taxon>
        <taxon>Asteraceae</taxon>
        <taxon>Asteroideae</taxon>
        <taxon>Anthemideae</taxon>
        <taxon>Artemisiinae</taxon>
        <taxon>Artemisia</taxon>
    </lineage>
</organism>
<gene>
    <name evidence="1" type="ORF">CTI12_AA488520</name>
</gene>
<protein>
    <submittedName>
        <fullName evidence="1">Uncharacterized protein</fullName>
    </submittedName>
</protein>
<evidence type="ECO:0000313" key="1">
    <source>
        <dbReference type="EMBL" id="PWA48686.1"/>
    </source>
</evidence>
<dbReference type="Proteomes" id="UP000245207">
    <property type="component" value="Unassembled WGS sequence"/>
</dbReference>
<accession>A0A2U1LI67</accession>
<reference evidence="1 2" key="1">
    <citation type="journal article" date="2018" name="Mol. Plant">
        <title>The genome of Artemisia annua provides insight into the evolution of Asteraceae family and artemisinin biosynthesis.</title>
        <authorList>
            <person name="Shen Q."/>
            <person name="Zhang L."/>
            <person name="Liao Z."/>
            <person name="Wang S."/>
            <person name="Yan T."/>
            <person name="Shi P."/>
            <person name="Liu M."/>
            <person name="Fu X."/>
            <person name="Pan Q."/>
            <person name="Wang Y."/>
            <person name="Lv Z."/>
            <person name="Lu X."/>
            <person name="Zhang F."/>
            <person name="Jiang W."/>
            <person name="Ma Y."/>
            <person name="Chen M."/>
            <person name="Hao X."/>
            <person name="Li L."/>
            <person name="Tang Y."/>
            <person name="Lv G."/>
            <person name="Zhou Y."/>
            <person name="Sun X."/>
            <person name="Brodelius P.E."/>
            <person name="Rose J.K.C."/>
            <person name="Tang K."/>
        </authorList>
    </citation>
    <scope>NUCLEOTIDE SEQUENCE [LARGE SCALE GENOMIC DNA]</scope>
    <source>
        <strain evidence="2">cv. Huhao1</strain>
        <tissue evidence="1">Leaf</tissue>
    </source>
</reference>